<accession>A0ABZ0QP60</accession>
<keyword evidence="1" id="KW-0472">Membrane</keyword>
<reference evidence="2 3" key="1">
    <citation type="submission" date="2023-08" db="EMBL/GenBank/DDBJ databases">
        <title>Genome sequence of Thermaerobacter compostii strain Ins1, a spore-forming filamentous bacterium isolated from a deep geothermal reservoir.</title>
        <authorList>
            <person name="Bregnard D."/>
            <person name="Gonzalez D."/>
            <person name="Junier P."/>
        </authorList>
    </citation>
    <scope>NUCLEOTIDE SEQUENCE [LARGE SCALE GENOMIC DNA]</scope>
    <source>
        <strain evidence="2 3">Ins1</strain>
    </source>
</reference>
<feature type="transmembrane region" description="Helical" evidence="1">
    <location>
        <begin position="12"/>
        <end position="30"/>
    </location>
</feature>
<feature type="transmembrane region" description="Helical" evidence="1">
    <location>
        <begin position="42"/>
        <end position="61"/>
    </location>
</feature>
<organism evidence="2 3">
    <name type="scientific">Thermaerobacter composti</name>
    <dbReference type="NCBI Taxonomy" id="554949"/>
    <lineage>
        <taxon>Bacteria</taxon>
        <taxon>Bacillati</taxon>
        <taxon>Bacillota</taxon>
        <taxon>Clostridia</taxon>
        <taxon>Eubacteriales</taxon>
        <taxon>Clostridiales Family XVII. Incertae Sedis</taxon>
        <taxon>Thermaerobacter</taxon>
    </lineage>
</organism>
<proteinExistence type="predicted"/>
<keyword evidence="1" id="KW-1133">Transmembrane helix</keyword>
<sequence length="219" mass="23873">MYLRLLRRPETALTTLGLGIYVTHLVLQYARAVRPSWDDLVWVLEGWFPVALALSTAGLVAEEVEGRTFEMLYPKLRSPQAWLMRHLQAAWLVQGVLALIGAGALLPYYGTVGPMVMLLPGAICSGLALSGVALLAATLTRQTAVGYGVALIWWLFSLLTSGIPIGWLRLVSLTPTVMSPVPDAFWWCNRIGLLALGLALEGLVARRLQHAETFLQPAG</sequence>
<protein>
    <recommendedName>
        <fullName evidence="4">ABC transporter permease</fullName>
    </recommendedName>
</protein>
<gene>
    <name evidence="2" type="ORF">Q5761_08790</name>
</gene>
<evidence type="ECO:0008006" key="4">
    <source>
        <dbReference type="Google" id="ProtNLM"/>
    </source>
</evidence>
<keyword evidence="3" id="KW-1185">Reference proteome</keyword>
<evidence type="ECO:0000313" key="3">
    <source>
        <dbReference type="Proteomes" id="UP001304683"/>
    </source>
</evidence>
<feature type="transmembrane region" description="Helical" evidence="1">
    <location>
        <begin position="144"/>
        <end position="164"/>
    </location>
</feature>
<feature type="transmembrane region" description="Helical" evidence="1">
    <location>
        <begin position="82"/>
        <end position="109"/>
    </location>
</feature>
<feature type="transmembrane region" description="Helical" evidence="1">
    <location>
        <begin position="184"/>
        <end position="204"/>
    </location>
</feature>
<keyword evidence="1" id="KW-0812">Transmembrane</keyword>
<name>A0ABZ0QP60_9FIRM</name>
<dbReference type="Proteomes" id="UP001304683">
    <property type="component" value="Chromosome"/>
</dbReference>
<dbReference type="RefSeq" id="WP_318750294.1">
    <property type="nucleotide sequence ID" value="NZ_CP132508.1"/>
</dbReference>
<feature type="transmembrane region" description="Helical" evidence="1">
    <location>
        <begin position="115"/>
        <end position="137"/>
    </location>
</feature>
<dbReference type="EMBL" id="CP132508">
    <property type="protein sequence ID" value="WPD18459.1"/>
    <property type="molecule type" value="Genomic_DNA"/>
</dbReference>
<evidence type="ECO:0000313" key="2">
    <source>
        <dbReference type="EMBL" id="WPD18459.1"/>
    </source>
</evidence>
<evidence type="ECO:0000256" key="1">
    <source>
        <dbReference type="SAM" id="Phobius"/>
    </source>
</evidence>